<dbReference type="EMBL" id="POUW01000003">
    <property type="protein sequence ID" value="PNG06285.1"/>
    <property type="molecule type" value="Genomic_DNA"/>
</dbReference>
<dbReference type="RefSeq" id="WP_021206439.1">
    <property type="nucleotide sequence ID" value="NZ_JAMOIG010000006.1"/>
</dbReference>
<proteinExistence type="predicted"/>
<name>A0A2N8SUW4_STUST</name>
<accession>A0A2N8SUW4</accession>
<dbReference type="Proteomes" id="UP000235897">
    <property type="component" value="Unassembled WGS sequence"/>
</dbReference>
<evidence type="ECO:0000313" key="1">
    <source>
        <dbReference type="EMBL" id="PNG06285.1"/>
    </source>
</evidence>
<organism evidence="1 2">
    <name type="scientific">Stutzerimonas stutzeri</name>
    <name type="common">Pseudomonas stutzeri</name>
    <dbReference type="NCBI Taxonomy" id="316"/>
    <lineage>
        <taxon>Bacteria</taxon>
        <taxon>Pseudomonadati</taxon>
        <taxon>Pseudomonadota</taxon>
        <taxon>Gammaproteobacteria</taxon>
        <taxon>Pseudomonadales</taxon>
        <taxon>Pseudomonadaceae</taxon>
        <taxon>Stutzerimonas</taxon>
    </lineage>
</organism>
<evidence type="ECO:0000313" key="2">
    <source>
        <dbReference type="Proteomes" id="UP000235897"/>
    </source>
</evidence>
<reference evidence="1 2" key="1">
    <citation type="submission" date="2018-01" db="EMBL/GenBank/DDBJ databases">
        <title>Denitrification phenotypes of diverse strains of Pseudomonas stutzeri.</title>
        <authorList>
            <person name="Milligan D.A."/>
            <person name="Bergaust L."/>
            <person name="Bakken L.R."/>
            <person name="Frostegard A."/>
        </authorList>
    </citation>
    <scope>NUCLEOTIDE SEQUENCE [LARGE SCALE GENOMIC DNA]</scope>
    <source>
        <strain evidence="1 2">28a3</strain>
    </source>
</reference>
<dbReference type="AlphaFoldDB" id="A0A2N8SUW4"/>
<comment type="caution">
    <text evidence="1">The sequence shown here is derived from an EMBL/GenBank/DDBJ whole genome shotgun (WGS) entry which is preliminary data.</text>
</comment>
<gene>
    <name evidence="1" type="ORF">CXL00_10765</name>
</gene>
<sequence length="64" mass="7061">MVQPDGETAVAVGAGAEFKGCVELIDGRAKRLLKSAGRWCIQVWRLKPLTAARVSLYNYQRKAL</sequence>
<protein>
    <submittedName>
        <fullName evidence="1">Uncharacterized protein</fullName>
    </submittedName>
</protein>